<evidence type="ECO:0000313" key="1">
    <source>
        <dbReference type="EMBL" id="RDU68345.1"/>
    </source>
</evidence>
<dbReference type="EMBL" id="NXLT01000001">
    <property type="protein sequence ID" value="RDU68345.1"/>
    <property type="molecule type" value="Genomic_DNA"/>
</dbReference>
<name>A0A3D8ITW6_9HELI</name>
<keyword evidence="2" id="KW-1185">Reference proteome</keyword>
<dbReference type="AlphaFoldDB" id="A0A3D8ITW6"/>
<protein>
    <submittedName>
        <fullName evidence="1">Uncharacterized protein</fullName>
    </submittedName>
</protein>
<organism evidence="1 2">
    <name type="scientific">Helicobacter equorum</name>
    <dbReference type="NCBI Taxonomy" id="361872"/>
    <lineage>
        <taxon>Bacteria</taxon>
        <taxon>Pseudomonadati</taxon>
        <taxon>Campylobacterota</taxon>
        <taxon>Epsilonproteobacteria</taxon>
        <taxon>Campylobacterales</taxon>
        <taxon>Helicobacteraceae</taxon>
        <taxon>Helicobacter</taxon>
    </lineage>
</organism>
<sequence>MFILALPIIFAGLLSVALENDEKPIVKNPLMELYKEILAHKDDKEKIQENYQTFTKNFNTCPPNSPNFDTWLNIIYNLSINSVLMEADEVAKFRDMLEDANPSIAKAIQNKIGSALQHREKL</sequence>
<dbReference type="Proteomes" id="UP000256514">
    <property type="component" value="Unassembled WGS sequence"/>
</dbReference>
<evidence type="ECO:0000313" key="2">
    <source>
        <dbReference type="Proteomes" id="UP000256514"/>
    </source>
</evidence>
<gene>
    <name evidence="1" type="ORF">CQA54_00590</name>
</gene>
<reference evidence="1 2" key="1">
    <citation type="submission" date="2018-04" db="EMBL/GenBank/DDBJ databases">
        <title>Novel Campyloabacter and Helicobacter Species and Strains.</title>
        <authorList>
            <person name="Mannion A.J."/>
            <person name="Shen Z."/>
            <person name="Fox J.G."/>
        </authorList>
    </citation>
    <scope>NUCLEOTIDE SEQUENCE [LARGE SCALE GENOMIC DNA]</scope>
    <source>
        <strain evidence="1 2">MIT 12-6600</strain>
    </source>
</reference>
<proteinExistence type="predicted"/>
<comment type="caution">
    <text evidence="1">The sequence shown here is derived from an EMBL/GenBank/DDBJ whole genome shotgun (WGS) entry which is preliminary data.</text>
</comment>
<accession>A0A3D8ITW6</accession>